<evidence type="ECO:0000256" key="1">
    <source>
        <dbReference type="SAM" id="MobiDB-lite"/>
    </source>
</evidence>
<reference evidence="3 4" key="1">
    <citation type="submission" date="2012-03" db="EMBL/GenBank/DDBJ databases">
        <title>The Genome Sequence of Bartonella elizabethae Re6043vi.</title>
        <authorList>
            <consortium name="The Broad Institute Genome Sequencing Platform"/>
            <consortium name="The Broad Institute Genome Sequencing Center for Infectious Disease"/>
            <person name="Feldgarden M."/>
            <person name="Kirby J."/>
            <person name="Kosoy M."/>
            <person name="Birtles R."/>
            <person name="Probert W.S."/>
            <person name="Chiaraviglio L."/>
            <person name="Young S.K."/>
            <person name="Zeng Q."/>
            <person name="Gargeya S."/>
            <person name="Fitzgerald M."/>
            <person name="Haas B."/>
            <person name="Abouelleil A."/>
            <person name="Alvarado L."/>
            <person name="Arachchi H.M."/>
            <person name="Berlin A."/>
            <person name="Chapman S.B."/>
            <person name="Gearin G."/>
            <person name="Goldberg J."/>
            <person name="Griggs A."/>
            <person name="Gujja S."/>
            <person name="Hansen M."/>
            <person name="Heiman D."/>
            <person name="Howarth C."/>
            <person name="Larimer J."/>
            <person name="Lui A."/>
            <person name="MacDonald P.J.P."/>
            <person name="McCowen C."/>
            <person name="Montmayeur A."/>
            <person name="Murphy C."/>
            <person name="Neiman D."/>
            <person name="Pearson M."/>
            <person name="Priest M."/>
            <person name="Roberts A."/>
            <person name="Saif S."/>
            <person name="Shea T."/>
            <person name="Sisk P."/>
            <person name="Stolte C."/>
            <person name="Sykes S."/>
            <person name="Wortman J."/>
            <person name="Nusbaum C."/>
            <person name="Birren B."/>
        </authorList>
    </citation>
    <scope>NUCLEOTIDE SEQUENCE [LARGE SCALE GENOMIC DNA]</scope>
    <source>
        <strain evidence="3 4">Re6043vi</strain>
    </source>
</reference>
<feature type="region of interest" description="Disordered" evidence="1">
    <location>
        <begin position="1"/>
        <end position="74"/>
    </location>
</feature>
<dbReference type="InterPro" id="IPR051551">
    <property type="entry name" value="Autotransporter_adhesion"/>
</dbReference>
<evidence type="ECO:0000259" key="2">
    <source>
        <dbReference type="PROSITE" id="PS51208"/>
    </source>
</evidence>
<feature type="domain" description="Autotransporter" evidence="2">
    <location>
        <begin position="126"/>
        <end position="403"/>
    </location>
</feature>
<dbReference type="RefSeq" id="WP_005774861.1">
    <property type="nucleotide sequence ID" value="NZ_JH725142.1"/>
</dbReference>
<evidence type="ECO:0000313" key="4">
    <source>
        <dbReference type="Proteomes" id="UP000008942"/>
    </source>
</evidence>
<gene>
    <name evidence="3" type="ORF">MCU_01572</name>
</gene>
<feature type="compositionally biased region" description="Low complexity" evidence="1">
    <location>
        <begin position="1"/>
        <end position="44"/>
    </location>
</feature>
<protein>
    <submittedName>
        <fullName evidence="3">Outer membrane autotransporter barrel domain-containing protein</fullName>
    </submittedName>
</protein>
<dbReference type="EMBL" id="AILW01000033">
    <property type="protein sequence ID" value="EJF82321.1"/>
    <property type="molecule type" value="Genomic_DNA"/>
</dbReference>
<dbReference type="PROSITE" id="PS51208">
    <property type="entry name" value="AUTOTRANSPORTER"/>
    <property type="match status" value="1"/>
</dbReference>
<dbReference type="InterPro" id="IPR036709">
    <property type="entry name" value="Autotransporte_beta_dom_sf"/>
</dbReference>
<dbReference type="PANTHER" id="PTHR35037:SF3">
    <property type="entry name" value="C-TERMINAL REGION OF AIDA-LIKE PROTEIN"/>
    <property type="match status" value="1"/>
</dbReference>
<dbReference type="InterPro" id="IPR005546">
    <property type="entry name" value="Autotransporte_beta"/>
</dbReference>
<evidence type="ECO:0000313" key="3">
    <source>
        <dbReference type="EMBL" id="EJF82321.1"/>
    </source>
</evidence>
<dbReference type="SMART" id="SM00869">
    <property type="entry name" value="Autotransporter"/>
    <property type="match status" value="1"/>
</dbReference>
<sequence>PASSSPVSPSIARTPSVVSPSASSSSVSPSVPSTSSVVVSSAPDPSVPPSVSRPPSVIVPSASGPSATPPILKPSSHFEPNVRTIVPQVLTYILVPNTLFHAGLVDISYQNKQLQTLRTFSRRLLKTNENPALFLRGYGGHHRYTSNLSALEYGYGGDLDYNALEAGILLKKIESAYSTTSFGIMGNYGKLSLLPREMKQRQESIFDKWTITAYGSMQHDTGFYMDGLFSYGLFNGNILTRERGKTAALRGKPLSFSLTAGKTFRIGCRCFIFEPQVQFVYQNLQFHNTRDIDNLNIDMRRPDHWGMRIGGNLTKTLTLTKNAQVLSFYGTLHFVRNFDDKQFVYFKDAFQLGSFGSSLEAGLGVYSQLSPKITFHSDLIYKHKFTKAGFSGTHFSGGLSYHF</sequence>
<dbReference type="NCBIfam" id="TIGR01414">
    <property type="entry name" value="autotrans_barl"/>
    <property type="match status" value="1"/>
</dbReference>
<comment type="caution">
    <text evidence="3">The sequence shown here is derived from an EMBL/GenBank/DDBJ whole genome shotgun (WGS) entry which is preliminary data.</text>
</comment>
<dbReference type="SUPFAM" id="SSF103515">
    <property type="entry name" value="Autotransporter"/>
    <property type="match status" value="1"/>
</dbReference>
<name>A0ABN0GJE5_BAREL</name>
<dbReference type="InterPro" id="IPR006315">
    <property type="entry name" value="OM_autotransptr_brl_dom"/>
</dbReference>
<dbReference type="Pfam" id="PF03797">
    <property type="entry name" value="Autotransporter"/>
    <property type="match status" value="1"/>
</dbReference>
<proteinExistence type="predicted"/>
<feature type="non-terminal residue" evidence="3">
    <location>
        <position position="1"/>
    </location>
</feature>
<dbReference type="Gene3D" id="2.40.128.130">
    <property type="entry name" value="Autotransporter beta-domain"/>
    <property type="match status" value="1"/>
</dbReference>
<organism evidence="3 4">
    <name type="scientific">Bartonella elizabethae Re6043vi</name>
    <dbReference type="NCBI Taxonomy" id="1094554"/>
    <lineage>
        <taxon>Bacteria</taxon>
        <taxon>Pseudomonadati</taxon>
        <taxon>Pseudomonadota</taxon>
        <taxon>Alphaproteobacteria</taxon>
        <taxon>Hyphomicrobiales</taxon>
        <taxon>Bartonellaceae</taxon>
        <taxon>Bartonella</taxon>
    </lineage>
</organism>
<dbReference type="Proteomes" id="UP000008942">
    <property type="component" value="Unassembled WGS sequence"/>
</dbReference>
<feature type="compositionally biased region" description="Low complexity" evidence="1">
    <location>
        <begin position="53"/>
        <end position="63"/>
    </location>
</feature>
<keyword evidence="4" id="KW-1185">Reference proteome</keyword>
<dbReference type="PANTHER" id="PTHR35037">
    <property type="entry name" value="C-TERMINAL REGION OF AIDA-LIKE PROTEIN"/>
    <property type="match status" value="1"/>
</dbReference>
<accession>A0ABN0GJE5</accession>